<organism evidence="1 2">
    <name type="scientific">Acrasis kona</name>
    <dbReference type="NCBI Taxonomy" id="1008807"/>
    <lineage>
        <taxon>Eukaryota</taxon>
        <taxon>Discoba</taxon>
        <taxon>Heterolobosea</taxon>
        <taxon>Tetramitia</taxon>
        <taxon>Eutetramitia</taxon>
        <taxon>Acrasidae</taxon>
        <taxon>Acrasis</taxon>
    </lineage>
</organism>
<gene>
    <name evidence="1" type="ORF">AKO1_007890</name>
</gene>
<name>A0AAW2YS77_9EUKA</name>
<reference evidence="1 2" key="1">
    <citation type="submission" date="2024-03" db="EMBL/GenBank/DDBJ databases">
        <title>The Acrasis kona genome and developmental transcriptomes reveal deep origins of eukaryotic multicellular pathways.</title>
        <authorList>
            <person name="Sheikh S."/>
            <person name="Fu C.-J."/>
            <person name="Brown M.W."/>
            <person name="Baldauf S.L."/>
        </authorList>
    </citation>
    <scope>NUCLEOTIDE SEQUENCE [LARGE SCALE GENOMIC DNA]</scope>
    <source>
        <strain evidence="1 2">ATCC MYA-3509</strain>
    </source>
</reference>
<dbReference type="AlphaFoldDB" id="A0AAW2YS77"/>
<protein>
    <submittedName>
        <fullName evidence="1">Uncharacterized protein</fullName>
    </submittedName>
</protein>
<sequence>MDTDTSSLVDTSSFAHEHDIDMSHDYDWEDDHPKSHIKSNKIVSAKLYFLMTNASENNVAQVYDINSYFHLDVLIKIKRTRVSLSYKDKDRLGIFDLNNDVTAGSLAWMIKVKVSNPSNSRRIMLYTSFHQSFTHIALLHIVSTNHPIFRFTPYKRTYTNLSLSDRWHDGNVVRNAPNSYPGIAMTP</sequence>
<dbReference type="EMBL" id="JAOPGA020000496">
    <property type="protein sequence ID" value="KAL0479017.1"/>
    <property type="molecule type" value="Genomic_DNA"/>
</dbReference>
<comment type="caution">
    <text evidence="1">The sequence shown here is derived from an EMBL/GenBank/DDBJ whole genome shotgun (WGS) entry which is preliminary data.</text>
</comment>
<accession>A0AAW2YS77</accession>
<dbReference type="Proteomes" id="UP001431209">
    <property type="component" value="Unassembled WGS sequence"/>
</dbReference>
<evidence type="ECO:0000313" key="2">
    <source>
        <dbReference type="Proteomes" id="UP001431209"/>
    </source>
</evidence>
<evidence type="ECO:0000313" key="1">
    <source>
        <dbReference type="EMBL" id="KAL0479017.1"/>
    </source>
</evidence>
<proteinExistence type="predicted"/>
<keyword evidence="2" id="KW-1185">Reference proteome</keyword>